<keyword evidence="2" id="KW-0732">Signal</keyword>
<evidence type="ECO:0000256" key="1">
    <source>
        <dbReference type="SAM" id="MobiDB-lite"/>
    </source>
</evidence>
<evidence type="ECO:0000256" key="2">
    <source>
        <dbReference type="SAM" id="SignalP"/>
    </source>
</evidence>
<feature type="chain" id="PRO_5037124267" description="Carboxypeptidase regulatory-like domain-containing protein" evidence="2">
    <location>
        <begin position="20"/>
        <end position="633"/>
    </location>
</feature>
<reference evidence="3" key="1">
    <citation type="submission" date="2020-03" db="EMBL/GenBank/DDBJ databases">
        <title>Solimonas marina sp. nov., isolated from deep seawater of the Pacific Ocean.</title>
        <authorList>
            <person name="Liu X."/>
            <person name="Lai Q."/>
            <person name="Sun F."/>
            <person name="Gai Y."/>
            <person name="Li G."/>
            <person name="Shao Z."/>
        </authorList>
    </citation>
    <scope>NUCLEOTIDE SEQUENCE</scope>
    <source>
        <strain evidence="3">C16B3</strain>
    </source>
</reference>
<sequence>MKRACVWLPAIMVAAGMSACGGGGGSSGSDTGGGGSGDGGSGGGSGTTYVYSGTVTAPSSDVAMLQSPSMLDRALSLMVPSAAAAVNGLQPVSQATVELVDLQTDEVYGSAVTDSSGAYELSGTAEPAGNLVLRVQGSSTMRAPASAAAVDINPVTEAVVRSMADAVAAGSHTYADYAPAQLTASVSYLSDQDVDLSDATTVDDAVAAYEDAVADVDAVVDDATVTPNSGFSGTYGMLGVATEMFALSGRADKSDNGSVSVGTYGLTLDVGDDRLTPSGSSEFRELGLTVATGGLRVSKETWTNDESGSAPYTLSGNTIYMGGASGQVSLDGEVVVAETGSTEQTTLSSGEVTMVRDRNLLFGFRQPSSGAPTLSGSYTLIGLGSGFYWSNGADNDYLEGLLLSDVGSMAISNGTATFNVTESETDVPLSTTDTLVDDTSTSSFSAPISAAADGSVVLTAGSDSITGQASADGDLIALNELSDEGNLVLSQLYLAVRQGSGCSIGAIAGTYRTIGYGPAFDSTQQLLNVSSARGKLQIQNGGTATYADTTRDVDLGISTSATGEETHFWTEAANHSTRTSLSVSVASDCTVTATQGSDQITGAVTADGNVMVLVAKGATSGKSTRDVIVAIRQ</sequence>
<evidence type="ECO:0008006" key="5">
    <source>
        <dbReference type="Google" id="ProtNLM"/>
    </source>
</evidence>
<protein>
    <recommendedName>
        <fullName evidence="5">Carboxypeptidase regulatory-like domain-containing protein</fullName>
    </recommendedName>
</protein>
<dbReference type="AlphaFoldDB" id="A0A970B836"/>
<dbReference type="Proteomes" id="UP000653472">
    <property type="component" value="Unassembled WGS sequence"/>
</dbReference>
<keyword evidence="4" id="KW-1185">Reference proteome</keyword>
<name>A0A970B836_9GAMM</name>
<feature type="region of interest" description="Disordered" evidence="1">
    <location>
        <begin position="23"/>
        <end position="43"/>
    </location>
</feature>
<dbReference type="EMBL" id="JAAVXB010000013">
    <property type="protein sequence ID" value="NKF24320.1"/>
    <property type="molecule type" value="Genomic_DNA"/>
</dbReference>
<accession>A0A970B836</accession>
<dbReference type="PROSITE" id="PS51257">
    <property type="entry name" value="PROKAR_LIPOPROTEIN"/>
    <property type="match status" value="1"/>
</dbReference>
<feature type="signal peptide" evidence="2">
    <location>
        <begin position="1"/>
        <end position="19"/>
    </location>
</feature>
<comment type="caution">
    <text evidence="3">The sequence shown here is derived from an EMBL/GenBank/DDBJ whole genome shotgun (WGS) entry which is preliminary data.</text>
</comment>
<dbReference type="RefSeq" id="WP_168149641.1">
    <property type="nucleotide sequence ID" value="NZ_JAAVXB010000013.1"/>
</dbReference>
<gene>
    <name evidence="3" type="ORF">G7Y82_18560</name>
</gene>
<evidence type="ECO:0000313" key="3">
    <source>
        <dbReference type="EMBL" id="NKF24320.1"/>
    </source>
</evidence>
<organism evidence="3 4">
    <name type="scientific">Solimonas marina</name>
    <dbReference type="NCBI Taxonomy" id="2714601"/>
    <lineage>
        <taxon>Bacteria</taxon>
        <taxon>Pseudomonadati</taxon>
        <taxon>Pseudomonadota</taxon>
        <taxon>Gammaproteobacteria</taxon>
        <taxon>Nevskiales</taxon>
        <taxon>Nevskiaceae</taxon>
        <taxon>Solimonas</taxon>
    </lineage>
</organism>
<evidence type="ECO:0000313" key="4">
    <source>
        <dbReference type="Proteomes" id="UP000653472"/>
    </source>
</evidence>
<proteinExistence type="predicted"/>